<gene>
    <name evidence="2" type="ORF">BKCO1_4000156</name>
</gene>
<feature type="region of interest" description="Disordered" evidence="1">
    <location>
        <begin position="1019"/>
        <end position="1050"/>
    </location>
</feature>
<comment type="caution">
    <text evidence="2">The sequence shown here is derived from an EMBL/GenBank/DDBJ whole genome shotgun (WGS) entry which is preliminary data.</text>
</comment>
<feature type="region of interest" description="Disordered" evidence="1">
    <location>
        <begin position="782"/>
        <end position="845"/>
    </location>
</feature>
<dbReference type="EMBL" id="MNUE01000004">
    <property type="protein sequence ID" value="OJD38812.1"/>
    <property type="molecule type" value="Genomic_DNA"/>
</dbReference>
<dbReference type="AlphaFoldDB" id="A0A1J9SG77"/>
<evidence type="ECO:0000256" key="1">
    <source>
        <dbReference type="SAM" id="MobiDB-lite"/>
    </source>
</evidence>
<feature type="region of interest" description="Disordered" evidence="1">
    <location>
        <begin position="657"/>
        <end position="695"/>
    </location>
</feature>
<dbReference type="OrthoDB" id="5346713at2759"/>
<feature type="region of interest" description="Disordered" evidence="1">
    <location>
        <begin position="1064"/>
        <end position="1084"/>
    </location>
</feature>
<organism evidence="2 3">
    <name type="scientific">Diplodia corticola</name>
    <dbReference type="NCBI Taxonomy" id="236234"/>
    <lineage>
        <taxon>Eukaryota</taxon>
        <taxon>Fungi</taxon>
        <taxon>Dikarya</taxon>
        <taxon>Ascomycota</taxon>
        <taxon>Pezizomycotina</taxon>
        <taxon>Dothideomycetes</taxon>
        <taxon>Dothideomycetes incertae sedis</taxon>
        <taxon>Botryosphaeriales</taxon>
        <taxon>Botryosphaeriaceae</taxon>
        <taxon>Diplodia</taxon>
    </lineage>
</organism>
<dbReference type="RefSeq" id="XP_020134423.1">
    <property type="nucleotide sequence ID" value="XM_020275578.1"/>
</dbReference>
<feature type="compositionally biased region" description="Polar residues" evidence="1">
    <location>
        <begin position="1115"/>
        <end position="1125"/>
    </location>
</feature>
<feature type="compositionally biased region" description="Polar residues" evidence="1">
    <location>
        <begin position="673"/>
        <end position="684"/>
    </location>
</feature>
<feature type="region of interest" description="Disordered" evidence="1">
    <location>
        <begin position="369"/>
        <end position="567"/>
    </location>
</feature>
<keyword evidence="3" id="KW-1185">Reference proteome</keyword>
<feature type="compositionally biased region" description="Low complexity" evidence="1">
    <location>
        <begin position="246"/>
        <end position="260"/>
    </location>
</feature>
<evidence type="ECO:0000313" key="3">
    <source>
        <dbReference type="Proteomes" id="UP000183809"/>
    </source>
</evidence>
<name>A0A1J9SG77_9PEZI</name>
<feature type="region of interest" description="Disordered" evidence="1">
    <location>
        <begin position="1113"/>
        <end position="1153"/>
    </location>
</feature>
<feature type="compositionally biased region" description="Low complexity" evidence="1">
    <location>
        <begin position="431"/>
        <end position="446"/>
    </location>
</feature>
<feature type="compositionally biased region" description="Polar residues" evidence="1">
    <location>
        <begin position="552"/>
        <end position="565"/>
    </location>
</feature>
<feature type="region of interest" description="Disordered" evidence="1">
    <location>
        <begin position="216"/>
        <end position="279"/>
    </location>
</feature>
<feature type="region of interest" description="Disordered" evidence="1">
    <location>
        <begin position="91"/>
        <end position="171"/>
    </location>
</feature>
<feature type="compositionally biased region" description="Low complexity" evidence="1">
    <location>
        <begin position="806"/>
        <end position="819"/>
    </location>
</feature>
<reference evidence="2 3" key="1">
    <citation type="submission" date="2016-10" db="EMBL/GenBank/DDBJ databases">
        <title>Proteomics and genomics reveal pathogen-plant mechanisms compatible with a hemibiotrophic lifestyle of Diplodia corticola.</title>
        <authorList>
            <person name="Fernandes I."/>
            <person name="De Jonge R."/>
            <person name="Van De Peer Y."/>
            <person name="Devreese B."/>
            <person name="Alves A."/>
            <person name="Esteves A.C."/>
        </authorList>
    </citation>
    <scope>NUCLEOTIDE SEQUENCE [LARGE SCALE GENOMIC DNA]</scope>
    <source>
        <strain evidence="2 3">CBS 112549</strain>
    </source>
</reference>
<feature type="compositionally biased region" description="Polar residues" evidence="1">
    <location>
        <begin position="507"/>
        <end position="526"/>
    </location>
</feature>
<proteinExistence type="predicted"/>
<accession>A0A1J9SG77</accession>
<feature type="region of interest" description="Disordered" evidence="1">
    <location>
        <begin position="958"/>
        <end position="985"/>
    </location>
</feature>
<feature type="compositionally biased region" description="Low complexity" evidence="1">
    <location>
        <begin position="491"/>
        <end position="506"/>
    </location>
</feature>
<protein>
    <submittedName>
        <fullName evidence="2">Uncharacterized protein</fullName>
    </submittedName>
</protein>
<sequence length="1176" mass="126272">MKTVPTVATTPSTVRLVNTAFSAACPPAPERMPPVSFAPCLCASATIVGVSSAGLALGHPDSQQPPTSFASARENAAATFERAVEFQLPSRPHTAAAAQPPPPLLASSPLDGAFDTRPNNERAPMRRPRGLTLESDSSRLRAAQEAGKRLSMLEQDASGVDGRESSTRARPSWVKRLSIVSISQSSTRSTASPASPSYSNGSMAFSVDGSSAPMIAGSVPSGPLPPNKLVKRSTSVRNSAGPEIRPPSSSRPTLRRPATSHQRSRTLGSRPAFMDVPPGRLDSAAATSLHRADPEIRWKQFFSAKGTVAKRRGLSGDPKVITRIVPSEKYHPTLVLANTVTAPTLEMEDATSLAGDSDGARSRAQTPAFVELPPLSPTSISETPAEALASPETGQGDDRTRRPFSFSGILGNVPLSRKPHRRRRLSADGVARAGSRLSTATTASTREGSGARTYNEADAMPEPTDASGTVDSLRDIHSSYSGHTGDIADVSFESSRPSSSPAFESRTVSLSNTSNHIPSRVPSQHGYNPPTARPLSHRPASPSSAPIRHSRYSITPSEQASTLVGSDSEVRIWSGEESDTDLQSDTVFDSMRTRGTRASSGARGPTIETIFDESPRPLKNKVSPLRDLLPKGTFPELDKHSTIQEEESNFSTPVRSIVLDRGNGTGGSPTPAPRSTSRFSSDIPSSPPNPLSLGALEWDTSPDEVDDGRWSFDEDDSGLWELSSEKTPSTYHATQLSIRRSHPILTNLDSRPVSISTAPRPSTETFDRDAKSSIFDWSESALADRSCGNRTPPRPNTVHGKKDANSRGSRSVGRRVPSGLHARSQSVPVVPDATGKRDPRMTNKFGTWGVGSKGVTEDWNDDFDFGDCADGLAETRHEKVESPSAMFVPKSIREQQNNVLANIGLLREWGLLIEELKDLRARAASLNILEGAYRNMWQQVEAMIDLADQEVDEPLVPHLSAPSSPGFDADAFDEPPAGTPASGRARGRSLLQAAKDSIRDGASPALSVGIHGRRKSILTTADDIFSSPSPTPKTPDTPTVMAATRPRKNSEVVAQSVIEALQQRRNADSLPQDPGTPSKKVPFDTGTLKHIVPYVNGLMHQAKAALRETEHLYSSPVQTPTTGNSPFRRFLADQSDESPSRRSRTRSRMALSDNTFDAQDSELVAKTQQMKLMTVM</sequence>
<dbReference type="Proteomes" id="UP000183809">
    <property type="component" value="Unassembled WGS sequence"/>
</dbReference>
<dbReference type="GeneID" id="31015839"/>
<evidence type="ECO:0000313" key="2">
    <source>
        <dbReference type="EMBL" id="OJD38812.1"/>
    </source>
</evidence>